<proteinExistence type="predicted"/>
<feature type="region of interest" description="Disordered" evidence="1">
    <location>
        <begin position="239"/>
        <end position="321"/>
    </location>
</feature>
<dbReference type="AlphaFoldDB" id="A0A0A0BIQ6"/>
<dbReference type="EMBL" id="AXCZ01000351">
    <property type="protein sequence ID" value="KGM08398.1"/>
    <property type="molecule type" value="Genomic_DNA"/>
</dbReference>
<feature type="compositionally biased region" description="Basic and acidic residues" evidence="1">
    <location>
        <begin position="267"/>
        <end position="291"/>
    </location>
</feature>
<feature type="compositionally biased region" description="Basic residues" evidence="1">
    <location>
        <begin position="310"/>
        <end position="321"/>
    </location>
</feature>
<evidence type="ECO:0000256" key="1">
    <source>
        <dbReference type="SAM" id="MobiDB-lite"/>
    </source>
</evidence>
<protein>
    <submittedName>
        <fullName evidence="2">Uncharacterized protein</fullName>
    </submittedName>
</protein>
<feature type="region of interest" description="Disordered" evidence="1">
    <location>
        <begin position="78"/>
        <end position="109"/>
    </location>
</feature>
<comment type="caution">
    <text evidence="2">The sequence shown here is derived from an EMBL/GenBank/DDBJ whole genome shotgun (WGS) entry which is preliminary data.</text>
</comment>
<feature type="region of interest" description="Disordered" evidence="1">
    <location>
        <begin position="165"/>
        <end position="186"/>
    </location>
</feature>
<organism evidence="2 3">
    <name type="scientific">Cellulomonas bogoriensis 69B4 = DSM 16987</name>
    <dbReference type="NCBI Taxonomy" id="1386082"/>
    <lineage>
        <taxon>Bacteria</taxon>
        <taxon>Bacillati</taxon>
        <taxon>Actinomycetota</taxon>
        <taxon>Actinomycetes</taxon>
        <taxon>Micrococcales</taxon>
        <taxon>Cellulomonadaceae</taxon>
        <taxon>Cellulomonas</taxon>
    </lineage>
</organism>
<accession>A0A0A0BIQ6</accession>
<sequence>MLAEERDLLTRVVLVLGLEAEHHPGREAHLAGHQRHRRRVLLTVTHHQVAGQQRRHPVRAVARQGRVLARVDQAVGEPTALGQTTLQGAGDQHRGRRRPGDLTGEQRHGVRHALRLRQAHRGGRGAADLLVARCVRDHDLGGPPGARRHALGQDGRAGRVVVAQRPGQVAGTGPGEGEGLRVPDGRQPHHRQVVHLDLDGVAGAADGGVDALPDPAELPRAVGLLRPGHVPHHTVVGVHGGQAHPRARRQPPHGQERGVVPVLDEPPEPRERGRVVTGVERGDQLLTEHETLLGLPQGRPRQGAGGPSHHEHRRERRHPPG</sequence>
<name>A0A0A0BIQ6_9CELL</name>
<evidence type="ECO:0000313" key="3">
    <source>
        <dbReference type="Proteomes" id="UP000054314"/>
    </source>
</evidence>
<feature type="compositionally biased region" description="Basic and acidic residues" evidence="1">
    <location>
        <begin position="98"/>
        <end position="108"/>
    </location>
</feature>
<keyword evidence="3" id="KW-1185">Reference proteome</keyword>
<gene>
    <name evidence="2" type="ORF">N869_10705</name>
</gene>
<dbReference type="Proteomes" id="UP000054314">
    <property type="component" value="Unassembled WGS sequence"/>
</dbReference>
<evidence type="ECO:0000313" key="2">
    <source>
        <dbReference type="EMBL" id="KGM08398.1"/>
    </source>
</evidence>
<reference evidence="2 3" key="1">
    <citation type="submission" date="2013-08" db="EMBL/GenBank/DDBJ databases">
        <title>Genome sequencing of Cellulomonas bogoriensis 69B4.</title>
        <authorList>
            <person name="Chen F."/>
            <person name="Li Y."/>
            <person name="Wang G."/>
        </authorList>
    </citation>
    <scope>NUCLEOTIDE SEQUENCE [LARGE SCALE GENOMIC DNA]</scope>
    <source>
        <strain evidence="2 3">69B4</strain>
    </source>
</reference>